<keyword evidence="3" id="KW-1185">Reference proteome</keyword>
<protein>
    <recommendedName>
        <fullName evidence="4">HEAT repeat domain-containing protein</fullName>
    </recommendedName>
</protein>
<gene>
    <name evidence="2" type="ORF">QFW80_14125</name>
</gene>
<organism evidence="2 3">
    <name type="scientific">Luteimonas rhizosphaericola</name>
    <dbReference type="NCBI Taxonomy" id="3042024"/>
    <lineage>
        <taxon>Bacteria</taxon>
        <taxon>Pseudomonadati</taxon>
        <taxon>Pseudomonadota</taxon>
        <taxon>Gammaproteobacteria</taxon>
        <taxon>Lysobacterales</taxon>
        <taxon>Lysobacteraceae</taxon>
        <taxon>Luteimonas</taxon>
    </lineage>
</organism>
<accession>A0ABT6JLW5</accession>
<feature type="region of interest" description="Disordered" evidence="1">
    <location>
        <begin position="210"/>
        <end position="230"/>
    </location>
</feature>
<proteinExistence type="predicted"/>
<dbReference type="RefSeq" id="WP_280602616.1">
    <property type="nucleotide sequence ID" value="NZ_JARXRN010000028.1"/>
</dbReference>
<evidence type="ECO:0000313" key="3">
    <source>
        <dbReference type="Proteomes" id="UP001156831"/>
    </source>
</evidence>
<evidence type="ECO:0000313" key="2">
    <source>
        <dbReference type="EMBL" id="MDH5831656.1"/>
    </source>
</evidence>
<name>A0ABT6JLW5_9GAMM</name>
<comment type="caution">
    <text evidence="2">The sequence shown here is derived from an EMBL/GenBank/DDBJ whole genome shotgun (WGS) entry which is preliminary data.</text>
</comment>
<dbReference type="Gene3D" id="1.25.10.10">
    <property type="entry name" value="Leucine-rich Repeat Variant"/>
    <property type="match status" value="1"/>
</dbReference>
<dbReference type="Proteomes" id="UP001156831">
    <property type="component" value="Unassembled WGS sequence"/>
</dbReference>
<dbReference type="EMBL" id="JARXRN010000028">
    <property type="protein sequence ID" value="MDH5831656.1"/>
    <property type="molecule type" value="Genomic_DNA"/>
</dbReference>
<dbReference type="InterPro" id="IPR011989">
    <property type="entry name" value="ARM-like"/>
</dbReference>
<evidence type="ECO:0000256" key="1">
    <source>
        <dbReference type="SAM" id="MobiDB-lite"/>
    </source>
</evidence>
<sequence>MAAPGIATEASPDTDQLLKDLLTLAWNDRRDMRAKLEDFLDEHPGRDGVAVASRGVFDLASNADVLPDHALQALYLDQRDPEFRRVVAQVASLRGDNTLIELHAAEAATGLHAATPAERQQALTALARMRHVAAAELAAPLLRDPDNGVVLDALLALRATGNQRHVALAERLRRHPDESVRWLANDVASELRMLSEHARTRLDDEELAGELPALPLPPPAAPTQCGRATG</sequence>
<reference evidence="2 3" key="1">
    <citation type="submission" date="2023-04" db="EMBL/GenBank/DDBJ databases">
        <title>Luteimonas sp. M1R5S18.</title>
        <authorList>
            <person name="Sun J.-Q."/>
        </authorList>
    </citation>
    <scope>NUCLEOTIDE SEQUENCE [LARGE SCALE GENOMIC DNA]</scope>
    <source>
        <strain evidence="2 3">M1R5S18</strain>
    </source>
</reference>
<evidence type="ECO:0008006" key="4">
    <source>
        <dbReference type="Google" id="ProtNLM"/>
    </source>
</evidence>